<name>A0A0B8NZK2_9VIBR</name>
<dbReference type="AlphaFoldDB" id="A0A0B8NZK2"/>
<proteinExistence type="predicted"/>
<dbReference type="InterPro" id="IPR004807">
    <property type="entry name" value="UvrB"/>
</dbReference>
<gene>
    <name evidence="1" type="ORF">JCM19231_808</name>
</gene>
<dbReference type="GO" id="GO:0009380">
    <property type="term" value="C:excinuclease repair complex"/>
    <property type="evidence" value="ECO:0007669"/>
    <property type="project" value="InterPro"/>
</dbReference>
<protein>
    <submittedName>
        <fullName evidence="1">Transcription-repair coupling factor</fullName>
    </submittedName>
</protein>
<evidence type="ECO:0000313" key="2">
    <source>
        <dbReference type="Proteomes" id="UP000031671"/>
    </source>
</evidence>
<dbReference type="EMBL" id="BBRZ01000025">
    <property type="protein sequence ID" value="GAM56179.1"/>
    <property type="molecule type" value="Genomic_DNA"/>
</dbReference>
<evidence type="ECO:0000313" key="1">
    <source>
        <dbReference type="EMBL" id="GAM56179.1"/>
    </source>
</evidence>
<keyword evidence="2" id="KW-1185">Reference proteome</keyword>
<reference evidence="1 2" key="1">
    <citation type="submission" date="2015-01" db="EMBL/GenBank/DDBJ databases">
        <title>Vibrio sp. C1 JCM 19231 whole genome shotgun sequence.</title>
        <authorList>
            <person name="Sawabe T."/>
            <person name="Meirelles P."/>
            <person name="Feng G."/>
            <person name="Sayaka M."/>
            <person name="Hattori M."/>
            <person name="Ohkuma M."/>
        </authorList>
    </citation>
    <scope>NUCLEOTIDE SEQUENCE [LARGE SCALE GENOMIC DNA]</scope>
    <source>
        <strain evidence="2">JCM 19231</strain>
    </source>
</reference>
<dbReference type="GO" id="GO:0006289">
    <property type="term" value="P:nucleotide-excision repair"/>
    <property type="evidence" value="ECO:0007669"/>
    <property type="project" value="InterPro"/>
</dbReference>
<dbReference type="Proteomes" id="UP000031671">
    <property type="component" value="Unassembled WGS sequence"/>
</dbReference>
<dbReference type="GO" id="GO:0016887">
    <property type="term" value="F:ATP hydrolysis activity"/>
    <property type="evidence" value="ECO:0007669"/>
    <property type="project" value="InterPro"/>
</dbReference>
<accession>A0A0B8NZK2</accession>
<dbReference type="PANTHER" id="PTHR24029">
    <property type="entry name" value="UVRABC SYSTEM PROTEIN B"/>
    <property type="match status" value="1"/>
</dbReference>
<sequence length="204" mass="22589">MDKQTLLSLPIASAAGDKKQIGNLHGASLALAIAELERAHNGPVLLIVNDPQTALKLQSEVEQFSCSKVTLFPDWETLPYDNFSPHQDIISDRIAALYQMPTISEGIVLVPVSTLLQRQSPRDFLLQHTLMVKAGDLFSLDKLRLQLEKSGYRNVDQVFGLVNTPVEALSLTSILWAAQPHTVWTSSMMRSTPYVPSIRKISVL</sequence>
<dbReference type="SUPFAM" id="SSF52540">
    <property type="entry name" value="P-loop containing nucleoside triphosphate hydrolases"/>
    <property type="match status" value="1"/>
</dbReference>
<dbReference type="GO" id="GO:0003677">
    <property type="term" value="F:DNA binding"/>
    <property type="evidence" value="ECO:0007669"/>
    <property type="project" value="InterPro"/>
</dbReference>
<reference evidence="1 2" key="2">
    <citation type="submission" date="2015-01" db="EMBL/GenBank/DDBJ databases">
        <authorList>
            <consortium name="NBRP consortium"/>
            <person name="Sawabe T."/>
            <person name="Meirelles P."/>
            <person name="Feng G."/>
            <person name="Sayaka M."/>
            <person name="Hattori M."/>
            <person name="Ohkuma M."/>
        </authorList>
    </citation>
    <scope>NUCLEOTIDE SEQUENCE [LARGE SCALE GENOMIC DNA]</scope>
    <source>
        <strain evidence="2">JCM 19231</strain>
    </source>
</reference>
<organism evidence="1 2">
    <name type="scientific">Vibrio ishigakensis</name>
    <dbReference type="NCBI Taxonomy" id="1481914"/>
    <lineage>
        <taxon>Bacteria</taxon>
        <taxon>Pseudomonadati</taxon>
        <taxon>Pseudomonadota</taxon>
        <taxon>Gammaproteobacteria</taxon>
        <taxon>Vibrionales</taxon>
        <taxon>Vibrionaceae</taxon>
        <taxon>Vibrio</taxon>
    </lineage>
</organism>
<comment type="caution">
    <text evidence="1">The sequence shown here is derived from an EMBL/GenBank/DDBJ whole genome shotgun (WGS) entry which is preliminary data.</text>
</comment>
<dbReference type="Gene3D" id="3.40.50.11180">
    <property type="match status" value="1"/>
</dbReference>
<dbReference type="GO" id="GO:0005524">
    <property type="term" value="F:ATP binding"/>
    <property type="evidence" value="ECO:0007669"/>
    <property type="project" value="InterPro"/>
</dbReference>
<dbReference type="PANTHER" id="PTHR24029:SF1">
    <property type="entry name" value="TRANSCRIPTION-REPAIR-COUPLING FACTOR"/>
    <property type="match status" value="1"/>
</dbReference>
<dbReference type="InterPro" id="IPR027417">
    <property type="entry name" value="P-loop_NTPase"/>
</dbReference>